<feature type="transmembrane region" description="Helical" evidence="2">
    <location>
        <begin position="45"/>
        <end position="62"/>
    </location>
</feature>
<feature type="signal peptide" evidence="3">
    <location>
        <begin position="1"/>
        <end position="29"/>
    </location>
</feature>
<feature type="compositionally biased region" description="Basic and acidic residues" evidence="1">
    <location>
        <begin position="85"/>
        <end position="106"/>
    </location>
</feature>
<evidence type="ECO:0008006" key="5">
    <source>
        <dbReference type="Google" id="ProtNLM"/>
    </source>
</evidence>
<keyword evidence="3" id="KW-0732">Signal</keyword>
<evidence type="ECO:0000313" key="4">
    <source>
        <dbReference type="EMBL" id="CAE0659416.1"/>
    </source>
</evidence>
<keyword evidence="2" id="KW-0472">Membrane</keyword>
<accession>A0A7S3YR60</accession>
<feature type="chain" id="PRO_5030840120" description="Transmembrane protein" evidence="3">
    <location>
        <begin position="30"/>
        <end position="248"/>
    </location>
</feature>
<dbReference type="AlphaFoldDB" id="A0A7S3YR60"/>
<gene>
    <name evidence="4" type="ORF">LGLO00237_LOCUS10992</name>
</gene>
<organism evidence="4">
    <name type="scientific">Lotharella globosa</name>
    <dbReference type="NCBI Taxonomy" id="91324"/>
    <lineage>
        <taxon>Eukaryota</taxon>
        <taxon>Sar</taxon>
        <taxon>Rhizaria</taxon>
        <taxon>Cercozoa</taxon>
        <taxon>Chlorarachniophyceae</taxon>
        <taxon>Lotharella</taxon>
    </lineage>
</organism>
<name>A0A7S3YR60_9EUKA</name>
<reference evidence="4" key="1">
    <citation type="submission" date="2021-01" db="EMBL/GenBank/DDBJ databases">
        <authorList>
            <person name="Corre E."/>
            <person name="Pelletier E."/>
            <person name="Niang G."/>
            <person name="Scheremetjew M."/>
            <person name="Finn R."/>
            <person name="Kale V."/>
            <person name="Holt S."/>
            <person name="Cochrane G."/>
            <person name="Meng A."/>
            <person name="Brown T."/>
            <person name="Cohen L."/>
        </authorList>
    </citation>
    <scope>NUCLEOTIDE SEQUENCE</scope>
    <source>
        <strain evidence="4">CCCM811</strain>
    </source>
</reference>
<feature type="compositionally biased region" description="Basic and acidic residues" evidence="1">
    <location>
        <begin position="116"/>
        <end position="133"/>
    </location>
</feature>
<keyword evidence="2" id="KW-0812">Transmembrane</keyword>
<proteinExistence type="predicted"/>
<evidence type="ECO:0000256" key="2">
    <source>
        <dbReference type="SAM" id="Phobius"/>
    </source>
</evidence>
<protein>
    <recommendedName>
        <fullName evidence="5">Transmembrane protein</fullName>
    </recommendedName>
</protein>
<sequence>MGPMLRPKSEGREAILLVLSLFLILAALAVYCMDDMDISTGRRIVIVLLASCGVCFIIEFISQGALSSSLKSLWDAIWKALSGRSNHDPAQEPLVREPGRPKEQHRPSAPSPARLSWEDEKHTRTETRVLHSGEDDDGTPDLEDVKHDHAAQEPPSDGMKQDQASPPPPISPLDTVEGYERLSSESSSLVELIWGEDDAGTPYVIIESKPESKTAAPVEQQQHYISSIDIDIIDEYIPSFGSEAKSKD</sequence>
<evidence type="ECO:0000256" key="1">
    <source>
        <dbReference type="SAM" id="MobiDB-lite"/>
    </source>
</evidence>
<evidence type="ECO:0000256" key="3">
    <source>
        <dbReference type="SAM" id="SignalP"/>
    </source>
</evidence>
<keyword evidence="2" id="KW-1133">Transmembrane helix</keyword>
<feature type="region of interest" description="Disordered" evidence="1">
    <location>
        <begin position="85"/>
        <end position="182"/>
    </location>
</feature>
<dbReference type="EMBL" id="HBIV01015019">
    <property type="protein sequence ID" value="CAE0659416.1"/>
    <property type="molecule type" value="Transcribed_RNA"/>
</dbReference>